<dbReference type="Proteomes" id="UP000006228">
    <property type="component" value="Unassembled WGS sequence"/>
</dbReference>
<reference evidence="2 3" key="1">
    <citation type="journal article" date="2012" name="Int. J. Syst. Evol. Microbiol.">
        <title>Vibrio caribbeanicus sp. nov., isolated from the marine sponge Scleritoderma cyanea.</title>
        <authorList>
            <person name="Hoffmann M."/>
            <person name="Monday S.R."/>
            <person name="Allard M.W."/>
            <person name="Strain E.A."/>
            <person name="Whittaker P."/>
            <person name="Naum M."/>
            <person name="McCarthy P.J."/>
            <person name="Lopez J.V."/>
            <person name="Fischer M."/>
            <person name="Brown E.W."/>
        </authorList>
    </citation>
    <scope>NUCLEOTIDE SEQUENCE [LARGE SCALE GENOMIC DNA]</scope>
    <source>
        <strain evidence="3">DSMZ 21326</strain>
    </source>
</reference>
<dbReference type="EMBL" id="AEVT01000050">
    <property type="protein sequence ID" value="EGA70941.1"/>
    <property type="molecule type" value="Genomic_DNA"/>
</dbReference>
<accession>E8M4W3</accession>
<evidence type="ECO:0000313" key="2">
    <source>
        <dbReference type="EMBL" id="EGA70941.1"/>
    </source>
</evidence>
<proteinExistence type="predicted"/>
<dbReference type="GeneID" id="95568659"/>
<evidence type="ECO:0000313" key="3">
    <source>
        <dbReference type="Proteomes" id="UP000006228"/>
    </source>
</evidence>
<protein>
    <submittedName>
        <fullName evidence="2">Uncharacterized protein</fullName>
    </submittedName>
</protein>
<keyword evidence="1" id="KW-0472">Membrane</keyword>
<feature type="transmembrane region" description="Helical" evidence="1">
    <location>
        <begin position="61"/>
        <end position="84"/>
    </location>
</feature>
<dbReference type="RefSeq" id="WP_008075569.1">
    <property type="nucleotide sequence ID" value="NZ_AEVT01000050.1"/>
</dbReference>
<organism evidence="2 3">
    <name type="scientific">Vibrio sinaloensis DSM 21326</name>
    <dbReference type="NCBI Taxonomy" id="945550"/>
    <lineage>
        <taxon>Bacteria</taxon>
        <taxon>Pseudomonadati</taxon>
        <taxon>Pseudomonadota</taxon>
        <taxon>Gammaproteobacteria</taxon>
        <taxon>Vibrionales</taxon>
        <taxon>Vibrionaceae</taxon>
        <taxon>Vibrio</taxon>
        <taxon>Vibrio oreintalis group</taxon>
    </lineage>
</organism>
<keyword evidence="1" id="KW-0812">Transmembrane</keyword>
<feature type="transmembrane region" description="Helical" evidence="1">
    <location>
        <begin position="117"/>
        <end position="138"/>
    </location>
</feature>
<dbReference type="eggNOG" id="ENOG5031N7C">
    <property type="taxonomic scope" value="Bacteria"/>
</dbReference>
<dbReference type="AlphaFoldDB" id="E8M4W3"/>
<keyword evidence="1" id="KW-1133">Transmembrane helix</keyword>
<dbReference type="OrthoDB" id="5875755at2"/>
<evidence type="ECO:0000256" key="1">
    <source>
        <dbReference type="SAM" id="Phobius"/>
    </source>
</evidence>
<name>E8M4W3_PHOS4</name>
<feature type="transmembrane region" description="Helical" evidence="1">
    <location>
        <begin position="90"/>
        <end position="110"/>
    </location>
</feature>
<feature type="transmembrane region" description="Helical" evidence="1">
    <location>
        <begin position="177"/>
        <end position="195"/>
    </location>
</feature>
<sequence>MEVNYKNYDAKSLLEALSGIDAKAYPENYSSLTSEIALRKNEIQEYYDQLANARKLRWSKLLTFIGINQLLVAAIALVMLVLSVSGLTGFQIVSSCFVILLNVLSGLVLYKRTTRYYLLSYLNVGLQIFAFGFGGLYFDYYGVGGIFLTLDWVSDTYRWFSASFNVGGSLLAYSNKYNLGFVQVDLLALFYIWVIRKSLSQTSS</sequence>
<gene>
    <name evidence="2" type="ORF">VISI1226_02487</name>
</gene>
<comment type="caution">
    <text evidence="2">The sequence shown here is derived from an EMBL/GenBank/DDBJ whole genome shotgun (WGS) entry which is preliminary data.</text>
</comment>